<evidence type="ECO:0000313" key="8">
    <source>
        <dbReference type="EMBL" id="AJV88386.1"/>
    </source>
</evidence>
<organism evidence="8">
    <name type="scientific">Streptomyces drozdowiczii</name>
    <dbReference type="NCBI Taxonomy" id="202862"/>
    <lineage>
        <taxon>Bacteria</taxon>
        <taxon>Bacillati</taxon>
        <taxon>Actinomycetota</taxon>
        <taxon>Actinomycetes</taxon>
        <taxon>Kitasatosporales</taxon>
        <taxon>Streptomycetaceae</taxon>
        <taxon>Streptomyces</taxon>
    </lineage>
</organism>
<dbReference type="PANTHER" id="PTHR46696">
    <property type="entry name" value="P450, PUTATIVE (EUROFUNG)-RELATED"/>
    <property type="match status" value="1"/>
</dbReference>
<evidence type="ECO:0000256" key="6">
    <source>
        <dbReference type="ARBA" id="ARBA00023033"/>
    </source>
</evidence>
<protein>
    <submittedName>
        <fullName evidence="8">MfnN</fullName>
    </submittedName>
</protein>
<dbReference type="InterPro" id="IPR036396">
    <property type="entry name" value="Cyt_P450_sf"/>
</dbReference>
<dbReference type="CDD" id="cd11029">
    <property type="entry name" value="CYP107-like"/>
    <property type="match status" value="1"/>
</dbReference>
<dbReference type="FunFam" id="1.10.630.10:FF:000018">
    <property type="entry name" value="Cytochrome P450 monooxygenase"/>
    <property type="match status" value="1"/>
</dbReference>
<dbReference type="AlphaFoldDB" id="A0A0D4WUR1"/>
<evidence type="ECO:0000256" key="1">
    <source>
        <dbReference type="ARBA" id="ARBA00010617"/>
    </source>
</evidence>
<dbReference type="InterPro" id="IPR002397">
    <property type="entry name" value="Cyt_P450_B"/>
</dbReference>
<evidence type="ECO:0000256" key="5">
    <source>
        <dbReference type="ARBA" id="ARBA00023004"/>
    </source>
</evidence>
<dbReference type="Pfam" id="PF00067">
    <property type="entry name" value="p450"/>
    <property type="match status" value="1"/>
</dbReference>
<keyword evidence="3 7" id="KW-0479">Metal-binding</keyword>
<comment type="similarity">
    <text evidence="1 7">Belongs to the cytochrome P450 family.</text>
</comment>
<evidence type="ECO:0000256" key="7">
    <source>
        <dbReference type="RuleBase" id="RU000461"/>
    </source>
</evidence>
<dbReference type="GO" id="GO:0016705">
    <property type="term" value="F:oxidoreductase activity, acting on paired donors, with incorporation or reduction of molecular oxygen"/>
    <property type="evidence" value="ECO:0007669"/>
    <property type="project" value="InterPro"/>
</dbReference>
<evidence type="ECO:0000256" key="3">
    <source>
        <dbReference type="ARBA" id="ARBA00022723"/>
    </source>
</evidence>
<dbReference type="InterPro" id="IPR017972">
    <property type="entry name" value="Cyt_P450_CS"/>
</dbReference>
<evidence type="ECO:0000256" key="4">
    <source>
        <dbReference type="ARBA" id="ARBA00023002"/>
    </source>
</evidence>
<dbReference type="GO" id="GO:0004497">
    <property type="term" value="F:monooxygenase activity"/>
    <property type="evidence" value="ECO:0007669"/>
    <property type="project" value="UniProtKB-KW"/>
</dbReference>
<dbReference type="GO" id="GO:0020037">
    <property type="term" value="F:heme binding"/>
    <property type="evidence" value="ECO:0007669"/>
    <property type="project" value="InterPro"/>
</dbReference>
<keyword evidence="2 7" id="KW-0349">Heme</keyword>
<reference evidence="8" key="1">
    <citation type="journal article" date="2015" name="Org. Lett.">
        <title>Biosynthesis of the Anti-infective Marformycins Featuring Pre-NRPS Assembly Line N-Formylation and O-Methylation and Post-Assembly Line C-Hydroxylation Chemistries.</title>
        <authorList>
            <person name="Liu J."/>
            <person name="Wang B."/>
            <person name="Li H."/>
            <person name="Xie Y."/>
            <person name="Li Q."/>
            <person name="Qin X."/>
            <person name="Zhang X."/>
            <person name="Ju J."/>
        </authorList>
    </citation>
    <scope>NUCLEOTIDE SEQUENCE</scope>
    <source>
        <strain evidence="8">SCSIO 10141</strain>
    </source>
</reference>
<dbReference type="SUPFAM" id="SSF48264">
    <property type="entry name" value="Cytochrome P450"/>
    <property type="match status" value="1"/>
</dbReference>
<dbReference type="Gene3D" id="1.10.630.10">
    <property type="entry name" value="Cytochrome P450"/>
    <property type="match status" value="1"/>
</dbReference>
<dbReference type="InterPro" id="IPR001128">
    <property type="entry name" value="Cyt_P450"/>
</dbReference>
<name>A0A0D4WUR1_9ACTN</name>
<keyword evidence="5 7" id="KW-0408">Iron</keyword>
<dbReference type="PROSITE" id="PS00086">
    <property type="entry name" value="CYTOCHROME_P450"/>
    <property type="match status" value="1"/>
</dbReference>
<dbReference type="PRINTS" id="PR00359">
    <property type="entry name" value="BP450"/>
</dbReference>
<dbReference type="PANTHER" id="PTHR46696:SF1">
    <property type="entry name" value="CYTOCHROME P450 YJIB-RELATED"/>
    <property type="match status" value="1"/>
</dbReference>
<proteinExistence type="inferred from homology"/>
<sequence>MTSPADAACPHAAESNTAPSILAPEVIADPFGAYSRLREEGPVIRGQFLDGSPAWYVTRMEDVRSVLRDPRFVVNVASVPDLPIVDPHEKLVESMGFPAELVKYLAKNVLSSDPPDHTRLRRLVSRTFTGRRVAGLRPRVEQITDELLATLPGHTEDGVLDLIEHFAYPLPIIVICELFGIPEADRPQWRQWGSDLVSMDPQRMGAAAPALIEHIHALIDARRANLTDDLMSGLIRTHDDGDSLNDVEMVAMVLALVLAGHETTAHLVGNGTLALLTHLDQLELLRSRPELMPNAVHELIRWCGPVHITRLRYAAEDVELAGTKIRKGEAVQSILVSSNFDPREYPDPHRFDVTRRSEIGESHVSFGYGIHYCLGAALARLEVEVAFGKLLQRHPDLALATDPDKLERTQLPGAWQLTRLPVRL</sequence>
<keyword evidence="6 7" id="KW-0503">Monooxygenase</keyword>
<dbReference type="EMBL" id="KP715145">
    <property type="protein sequence ID" value="AJV88386.1"/>
    <property type="molecule type" value="Genomic_DNA"/>
</dbReference>
<dbReference type="GO" id="GO:0005506">
    <property type="term" value="F:iron ion binding"/>
    <property type="evidence" value="ECO:0007669"/>
    <property type="project" value="InterPro"/>
</dbReference>
<evidence type="ECO:0000256" key="2">
    <source>
        <dbReference type="ARBA" id="ARBA00022617"/>
    </source>
</evidence>
<accession>A0A0D4WUR1</accession>
<keyword evidence="4 7" id="KW-0560">Oxidoreductase</keyword>